<dbReference type="PANTHER" id="PTHR48122:SF1">
    <property type="entry name" value="CENTROMERE PROTEIN H"/>
    <property type="match status" value="1"/>
</dbReference>
<comment type="subcellular location">
    <subcellularLocation>
        <location evidence="2">Chromosome</location>
        <location evidence="2">Centromere</location>
        <location evidence="2">Kinetochore</location>
    </subcellularLocation>
    <subcellularLocation>
        <location evidence="1">Nucleus</location>
    </subcellularLocation>
</comment>
<keyword evidence="8" id="KW-0175">Coiled coil</keyword>
<comment type="caution">
    <text evidence="10">The sequence shown here is derived from an EMBL/GenBank/DDBJ whole genome shotgun (WGS) entry which is preliminary data.</text>
</comment>
<evidence type="ECO:0000256" key="3">
    <source>
        <dbReference type="ARBA" id="ARBA00022454"/>
    </source>
</evidence>
<evidence type="ECO:0000313" key="11">
    <source>
        <dbReference type="Proteomes" id="UP001148614"/>
    </source>
</evidence>
<evidence type="ECO:0000259" key="9">
    <source>
        <dbReference type="Pfam" id="PF05837"/>
    </source>
</evidence>
<dbReference type="GO" id="GO:0005634">
    <property type="term" value="C:nucleus"/>
    <property type="evidence" value="ECO:0007669"/>
    <property type="project" value="UniProtKB-SubCell"/>
</dbReference>
<dbReference type="GO" id="GO:0051382">
    <property type="term" value="P:kinetochore assembly"/>
    <property type="evidence" value="ECO:0007669"/>
    <property type="project" value="InterPro"/>
</dbReference>
<dbReference type="InterPro" id="IPR008426">
    <property type="entry name" value="CENP-H_C"/>
</dbReference>
<proteinExistence type="inferred from homology"/>
<dbReference type="VEuPathDB" id="FungiDB:F4678DRAFT_445189"/>
<keyword evidence="5" id="KW-0539">Nucleus</keyword>
<evidence type="ECO:0000256" key="4">
    <source>
        <dbReference type="ARBA" id="ARBA00022838"/>
    </source>
</evidence>
<gene>
    <name evidence="10" type="ORF">NPX13_g6162</name>
</gene>
<feature type="domain" description="Centromere protein H C-terminal" evidence="9">
    <location>
        <begin position="20"/>
        <end position="220"/>
    </location>
</feature>
<dbReference type="EMBL" id="JANPWZ010001058">
    <property type="protein sequence ID" value="KAJ3569199.1"/>
    <property type="molecule type" value="Genomic_DNA"/>
</dbReference>
<evidence type="ECO:0000256" key="6">
    <source>
        <dbReference type="ARBA" id="ARBA00023328"/>
    </source>
</evidence>
<name>A0A9W8NDE3_9PEZI</name>
<dbReference type="AlphaFoldDB" id="A0A9W8NDE3"/>
<dbReference type="InterPro" id="IPR040034">
    <property type="entry name" value="CENP-H"/>
</dbReference>
<sequence length="225" mass="24789">MESQDAEVPTPLVLSDKEKKVLELHDKLEQLQLEIALVKAQKNYVPDIYPERAVEVAQQELLEARAKYMLRNEVVASVVSANPILQAVHNGTNASPIERDLLPLITERDTTTTALASQNTELHSLLSNLTDVESRSLRLSRENVALADRLLELAKQSEQGKAELLPPGSEYATEIVKLEAELKGSRQRWQVLKDTASAIVAGSGVDWASDAGLREMVLDPAEGDF</sequence>
<dbReference type="GO" id="GO:0043515">
    <property type="term" value="F:kinetochore binding"/>
    <property type="evidence" value="ECO:0007669"/>
    <property type="project" value="TreeGrafter"/>
</dbReference>
<evidence type="ECO:0000256" key="5">
    <source>
        <dbReference type="ARBA" id="ARBA00023242"/>
    </source>
</evidence>
<organism evidence="10 11">
    <name type="scientific">Xylaria arbuscula</name>
    <dbReference type="NCBI Taxonomy" id="114810"/>
    <lineage>
        <taxon>Eukaryota</taxon>
        <taxon>Fungi</taxon>
        <taxon>Dikarya</taxon>
        <taxon>Ascomycota</taxon>
        <taxon>Pezizomycotina</taxon>
        <taxon>Sordariomycetes</taxon>
        <taxon>Xylariomycetidae</taxon>
        <taxon>Xylariales</taxon>
        <taxon>Xylariaceae</taxon>
        <taxon>Xylaria</taxon>
    </lineage>
</organism>
<keyword evidence="6" id="KW-0137">Centromere</keyword>
<comment type="similarity">
    <text evidence="7">Belongs to the CENP-H/MCM16 family.</text>
</comment>
<keyword evidence="11" id="KW-1185">Reference proteome</keyword>
<evidence type="ECO:0000256" key="1">
    <source>
        <dbReference type="ARBA" id="ARBA00004123"/>
    </source>
</evidence>
<keyword evidence="3" id="KW-0158">Chromosome</keyword>
<dbReference type="Proteomes" id="UP001148614">
    <property type="component" value="Unassembled WGS sequence"/>
</dbReference>
<evidence type="ECO:0000256" key="7">
    <source>
        <dbReference type="ARBA" id="ARBA00025735"/>
    </source>
</evidence>
<evidence type="ECO:0000256" key="2">
    <source>
        <dbReference type="ARBA" id="ARBA00004629"/>
    </source>
</evidence>
<dbReference type="Pfam" id="PF05837">
    <property type="entry name" value="CENP-H"/>
    <property type="match status" value="1"/>
</dbReference>
<evidence type="ECO:0000313" key="10">
    <source>
        <dbReference type="EMBL" id="KAJ3569199.1"/>
    </source>
</evidence>
<dbReference type="PANTHER" id="PTHR48122">
    <property type="entry name" value="CENTROMERE PROTEIN H"/>
    <property type="match status" value="1"/>
</dbReference>
<accession>A0A9W8NDE3</accession>
<keyword evidence="4" id="KW-0995">Kinetochore</keyword>
<dbReference type="GO" id="GO:0007052">
    <property type="term" value="P:mitotic spindle organization"/>
    <property type="evidence" value="ECO:0007669"/>
    <property type="project" value="TreeGrafter"/>
</dbReference>
<dbReference type="GO" id="GO:0000776">
    <property type="term" value="C:kinetochore"/>
    <property type="evidence" value="ECO:0007669"/>
    <property type="project" value="UniProtKB-KW"/>
</dbReference>
<evidence type="ECO:0000256" key="8">
    <source>
        <dbReference type="SAM" id="Coils"/>
    </source>
</evidence>
<protein>
    <recommendedName>
        <fullName evidence="9">Centromere protein H C-terminal domain-containing protein</fullName>
    </recommendedName>
</protein>
<reference evidence="10" key="1">
    <citation type="submission" date="2022-07" db="EMBL/GenBank/DDBJ databases">
        <title>Genome Sequence of Xylaria arbuscula.</title>
        <authorList>
            <person name="Buettner E."/>
        </authorList>
    </citation>
    <scope>NUCLEOTIDE SEQUENCE</scope>
    <source>
        <strain evidence="10">VT107</strain>
    </source>
</reference>
<feature type="coiled-coil region" evidence="8">
    <location>
        <begin position="14"/>
        <end position="41"/>
    </location>
</feature>
<dbReference type="GO" id="GO:0007059">
    <property type="term" value="P:chromosome segregation"/>
    <property type="evidence" value="ECO:0007669"/>
    <property type="project" value="TreeGrafter"/>
</dbReference>